<dbReference type="PANTHER" id="PTHR19918:SF1">
    <property type="entry name" value="FIZZY-RELATED PROTEIN HOMOLOG"/>
    <property type="match status" value="1"/>
</dbReference>
<dbReference type="InterPro" id="IPR001680">
    <property type="entry name" value="WD40_rpt"/>
</dbReference>
<feature type="compositionally biased region" description="Polar residues" evidence="6">
    <location>
        <begin position="57"/>
        <end position="68"/>
    </location>
</feature>
<dbReference type="GO" id="GO:0005680">
    <property type="term" value="C:anaphase-promoting complex"/>
    <property type="evidence" value="ECO:0007669"/>
    <property type="project" value="TreeGrafter"/>
</dbReference>
<feature type="domain" description="CDC20/Fizzy WD40" evidence="7">
    <location>
        <begin position="322"/>
        <end position="669"/>
    </location>
</feature>
<dbReference type="AlphaFoldDB" id="A0A0C3LSU8"/>
<evidence type="ECO:0000256" key="4">
    <source>
        <dbReference type="ARBA" id="ARBA00023306"/>
    </source>
</evidence>
<dbReference type="PROSITE" id="PS50082">
    <property type="entry name" value="WD_REPEATS_2"/>
    <property type="match status" value="2"/>
</dbReference>
<dbReference type="HOGENOM" id="CLU_014831_4_1_1"/>
<feature type="compositionally biased region" description="Low complexity" evidence="6">
    <location>
        <begin position="185"/>
        <end position="229"/>
    </location>
</feature>
<dbReference type="InterPro" id="IPR056150">
    <property type="entry name" value="WD40_CDC20-Fz"/>
</dbReference>
<feature type="region of interest" description="Disordered" evidence="6">
    <location>
        <begin position="504"/>
        <end position="534"/>
    </location>
</feature>
<dbReference type="Proteomes" id="UP000054248">
    <property type="component" value="Unassembled WGS sequence"/>
</dbReference>
<dbReference type="Pfam" id="PF24807">
    <property type="entry name" value="WD40_CDC20-Fz"/>
    <property type="match status" value="1"/>
</dbReference>
<dbReference type="GO" id="GO:0031145">
    <property type="term" value="P:anaphase-promoting complex-dependent catabolic process"/>
    <property type="evidence" value="ECO:0007669"/>
    <property type="project" value="TreeGrafter"/>
</dbReference>
<keyword evidence="9" id="KW-1185">Reference proteome</keyword>
<dbReference type="EMBL" id="KN823061">
    <property type="protein sequence ID" value="KIO24437.1"/>
    <property type="molecule type" value="Genomic_DNA"/>
</dbReference>
<name>A0A0C3LSU8_9AGAM</name>
<feature type="region of interest" description="Disordered" evidence="6">
    <location>
        <begin position="185"/>
        <end position="281"/>
    </location>
</feature>
<dbReference type="GO" id="GO:1990757">
    <property type="term" value="F:ubiquitin ligase activator activity"/>
    <property type="evidence" value="ECO:0007669"/>
    <property type="project" value="TreeGrafter"/>
</dbReference>
<evidence type="ECO:0000256" key="1">
    <source>
        <dbReference type="ARBA" id="ARBA00006445"/>
    </source>
</evidence>
<dbReference type="PROSITE" id="PS00678">
    <property type="entry name" value="WD_REPEATS_1"/>
    <property type="match status" value="1"/>
</dbReference>
<proteinExistence type="inferred from homology"/>
<dbReference type="InterPro" id="IPR015943">
    <property type="entry name" value="WD40/YVTN_repeat-like_dom_sf"/>
</dbReference>
<dbReference type="SMART" id="SM00320">
    <property type="entry name" value="WD40"/>
    <property type="match status" value="6"/>
</dbReference>
<keyword evidence="3" id="KW-0677">Repeat</keyword>
<evidence type="ECO:0000259" key="7">
    <source>
        <dbReference type="Pfam" id="PF24807"/>
    </source>
</evidence>
<feature type="compositionally biased region" description="Basic residues" evidence="6">
    <location>
        <begin position="1"/>
        <end position="11"/>
    </location>
</feature>
<evidence type="ECO:0000313" key="8">
    <source>
        <dbReference type="EMBL" id="KIO24437.1"/>
    </source>
</evidence>
<feature type="compositionally biased region" description="Low complexity" evidence="6">
    <location>
        <begin position="515"/>
        <end position="527"/>
    </location>
</feature>
<dbReference type="SUPFAM" id="SSF50978">
    <property type="entry name" value="WD40 repeat-like"/>
    <property type="match status" value="1"/>
</dbReference>
<feature type="repeat" description="WD" evidence="5">
    <location>
        <begin position="466"/>
        <end position="498"/>
    </location>
</feature>
<dbReference type="InterPro" id="IPR019775">
    <property type="entry name" value="WD40_repeat_CS"/>
</dbReference>
<sequence length="695" mass="74483">MNSQFKHRLRRAAQPSTPQRSLLAPSKDDPDNPFIDPSSFPSPARRLFASAADKHPTTSTVQTPSTNNSDSATLTSGASSSSRASPTPPLLGPAFSGNTASLSSPRKRKRTGNSASADRFIPSASSTAFDLLDDPVANGGLGSAFAGPSTPSKSVKRAMPIDMDAQTEQANHAFNGALSNELFPTASTSSSSTSHSYLSSPVRSPVRHSASSSSLNSVSGGSTIVSTSSPHQHQVHHTASSPHRPPQTPSRKRILTFDSPSSRSRQGQVFGNEGVPLNASRGLESPRHEVYNTSPIRETTQDALLSSRRSIRPVAKTPFKVLDAPDLMDDFYLNLVDWSSTNVLAVGLASCVYLWSANTSKVIKLCDLQGDNVSGVAWERNGATLAVGTHQGKIHIYDTEAVRVVRTYENHSSRVGALAWSFSSSLPLNAGFQSTGNTTATLTSGSRDRTIVHRDLRAPEECYRRLTGHRQEICGLKWNAEGTHLASGGNDNKLLVWDASWTGGGGRGAGRRSRTTSTTSAASTTTAPTMMESGSNIDDCQPLWKFHDHQAAVKAIAWSPHATGLLASGGGTQDKTIRTWNVANGVLVNWLDTGSQVCNLTWSKTTNEIVSTHGYSSTKAQHQVCIWRYPSMDTTATLAGHTCRVLYLAMSPDGETIVTGAGDETLRFWHAFPKAKSAEKKEGIVDYLGREDLIR</sequence>
<evidence type="ECO:0000256" key="2">
    <source>
        <dbReference type="ARBA" id="ARBA00022574"/>
    </source>
</evidence>
<keyword evidence="4" id="KW-0131">Cell cycle</keyword>
<dbReference type="GO" id="GO:1905786">
    <property type="term" value="P:positive regulation of anaphase-promoting complex-dependent catabolic process"/>
    <property type="evidence" value="ECO:0007669"/>
    <property type="project" value="TreeGrafter"/>
</dbReference>
<dbReference type="PANTHER" id="PTHR19918">
    <property type="entry name" value="CELL DIVISION CYCLE 20 CDC20 FIZZY -RELATED"/>
    <property type="match status" value="1"/>
</dbReference>
<feature type="compositionally biased region" description="Low complexity" evidence="6">
    <location>
        <begin position="69"/>
        <end position="85"/>
    </location>
</feature>
<evidence type="ECO:0000313" key="9">
    <source>
        <dbReference type="Proteomes" id="UP000054248"/>
    </source>
</evidence>
<keyword evidence="2 5" id="KW-0853">WD repeat</keyword>
<reference evidence="9" key="2">
    <citation type="submission" date="2015-01" db="EMBL/GenBank/DDBJ databases">
        <title>Evolutionary Origins and Diversification of the Mycorrhizal Mutualists.</title>
        <authorList>
            <consortium name="DOE Joint Genome Institute"/>
            <consortium name="Mycorrhizal Genomics Consortium"/>
            <person name="Kohler A."/>
            <person name="Kuo A."/>
            <person name="Nagy L.G."/>
            <person name="Floudas D."/>
            <person name="Copeland A."/>
            <person name="Barry K.W."/>
            <person name="Cichocki N."/>
            <person name="Veneault-Fourrey C."/>
            <person name="LaButti K."/>
            <person name="Lindquist E.A."/>
            <person name="Lipzen A."/>
            <person name="Lundell T."/>
            <person name="Morin E."/>
            <person name="Murat C."/>
            <person name="Riley R."/>
            <person name="Ohm R."/>
            <person name="Sun H."/>
            <person name="Tunlid A."/>
            <person name="Henrissat B."/>
            <person name="Grigoriev I.V."/>
            <person name="Hibbett D.S."/>
            <person name="Martin F."/>
        </authorList>
    </citation>
    <scope>NUCLEOTIDE SEQUENCE [LARGE SCALE GENOMIC DNA]</scope>
    <source>
        <strain evidence="9">MUT 4182</strain>
    </source>
</reference>
<gene>
    <name evidence="8" type="ORF">M407DRAFT_26145</name>
</gene>
<reference evidence="8 9" key="1">
    <citation type="submission" date="2014-04" db="EMBL/GenBank/DDBJ databases">
        <authorList>
            <consortium name="DOE Joint Genome Institute"/>
            <person name="Kuo A."/>
            <person name="Girlanda M."/>
            <person name="Perotto S."/>
            <person name="Kohler A."/>
            <person name="Nagy L.G."/>
            <person name="Floudas D."/>
            <person name="Copeland A."/>
            <person name="Barry K.W."/>
            <person name="Cichocki N."/>
            <person name="Veneault-Fourrey C."/>
            <person name="LaButti K."/>
            <person name="Lindquist E.A."/>
            <person name="Lipzen A."/>
            <person name="Lundell T."/>
            <person name="Morin E."/>
            <person name="Murat C."/>
            <person name="Sun H."/>
            <person name="Tunlid A."/>
            <person name="Henrissat B."/>
            <person name="Grigoriev I.V."/>
            <person name="Hibbett D.S."/>
            <person name="Martin F."/>
            <person name="Nordberg H.P."/>
            <person name="Cantor M.N."/>
            <person name="Hua S.X."/>
        </authorList>
    </citation>
    <scope>NUCLEOTIDE SEQUENCE [LARGE SCALE GENOMIC DNA]</scope>
    <source>
        <strain evidence="8 9">MUT 4182</strain>
    </source>
</reference>
<evidence type="ECO:0000256" key="6">
    <source>
        <dbReference type="SAM" id="MobiDB-lite"/>
    </source>
</evidence>
<evidence type="ECO:0000256" key="5">
    <source>
        <dbReference type="PROSITE-ProRule" id="PRU00221"/>
    </source>
</evidence>
<evidence type="ECO:0000256" key="3">
    <source>
        <dbReference type="ARBA" id="ARBA00022737"/>
    </source>
</evidence>
<feature type="region of interest" description="Disordered" evidence="6">
    <location>
        <begin position="1"/>
        <end position="119"/>
    </location>
</feature>
<dbReference type="OrthoDB" id="10263272at2759"/>
<feature type="compositionally biased region" description="Polar residues" evidence="6">
    <location>
        <begin position="258"/>
        <end position="269"/>
    </location>
</feature>
<organism evidence="8 9">
    <name type="scientific">Tulasnella calospora MUT 4182</name>
    <dbReference type="NCBI Taxonomy" id="1051891"/>
    <lineage>
        <taxon>Eukaryota</taxon>
        <taxon>Fungi</taxon>
        <taxon>Dikarya</taxon>
        <taxon>Basidiomycota</taxon>
        <taxon>Agaricomycotina</taxon>
        <taxon>Agaricomycetes</taxon>
        <taxon>Cantharellales</taxon>
        <taxon>Tulasnellaceae</taxon>
        <taxon>Tulasnella</taxon>
    </lineage>
</organism>
<accession>A0A0C3LSU8</accession>
<feature type="repeat" description="WD" evidence="5">
    <location>
        <begin position="638"/>
        <end position="669"/>
    </location>
</feature>
<dbReference type="Gene3D" id="2.130.10.10">
    <property type="entry name" value="YVTN repeat-like/Quinoprotein amine dehydrogenase"/>
    <property type="match status" value="1"/>
</dbReference>
<dbReference type="GO" id="GO:0010997">
    <property type="term" value="F:anaphase-promoting complex binding"/>
    <property type="evidence" value="ECO:0007669"/>
    <property type="project" value="InterPro"/>
</dbReference>
<dbReference type="InterPro" id="IPR036322">
    <property type="entry name" value="WD40_repeat_dom_sf"/>
</dbReference>
<dbReference type="STRING" id="1051891.A0A0C3LSU8"/>
<protein>
    <recommendedName>
        <fullName evidence="7">CDC20/Fizzy WD40 domain-containing protein</fullName>
    </recommendedName>
</protein>
<comment type="similarity">
    <text evidence="1">Belongs to the WD repeat CDC20/Fizzy family.</text>
</comment>
<dbReference type="PROSITE" id="PS50294">
    <property type="entry name" value="WD_REPEATS_REGION"/>
    <property type="match status" value="2"/>
</dbReference>
<dbReference type="InterPro" id="IPR033010">
    <property type="entry name" value="Cdc20/Fizzy"/>
</dbReference>